<sequence length="239" mass="27495">MGFFMKPNFKIAVIVFTILLLGCQYRFLDDTRLLVKGDVENHEGNPIPDAEIKVYTQRGSGYFLYPAPSYEKFCLGSDFSDTNGDFSVISLYDQDEDFAIEIYKNDQYTSYYYTNNTEDYIPDDFTINLGTVTLHPKATFNFKIERTSGLGNELHYAFEYTSDYCLEVYDKAVLNNQQSQCYKNEIFSRVLNDDYPNESSGVNTLLGSSIVFIYSINGQPEEQQIIAVNSVNQEFNFTY</sequence>
<keyword evidence="2" id="KW-1185">Reference proteome</keyword>
<dbReference type="STRING" id="1382798.PK35_04220"/>
<protein>
    <recommendedName>
        <fullName evidence="3">Lipoprotein</fullName>
    </recommendedName>
</protein>
<evidence type="ECO:0008006" key="3">
    <source>
        <dbReference type="Google" id="ProtNLM"/>
    </source>
</evidence>
<comment type="caution">
    <text evidence="1">The sequence shown here is derived from an EMBL/GenBank/DDBJ whole genome shotgun (WGS) entry which is preliminary data.</text>
</comment>
<gene>
    <name evidence="1" type="ORF">PK35_04220</name>
</gene>
<evidence type="ECO:0000313" key="2">
    <source>
        <dbReference type="Proteomes" id="UP000032361"/>
    </source>
</evidence>
<organism evidence="1 2">
    <name type="scientific">Neotamlana nanhaiensis</name>
    <dbReference type="NCBI Taxonomy" id="1382798"/>
    <lineage>
        <taxon>Bacteria</taxon>
        <taxon>Pseudomonadati</taxon>
        <taxon>Bacteroidota</taxon>
        <taxon>Flavobacteriia</taxon>
        <taxon>Flavobacteriales</taxon>
        <taxon>Flavobacteriaceae</taxon>
        <taxon>Neotamlana</taxon>
    </lineage>
</organism>
<dbReference type="PATRIC" id="fig|1382798.3.peg.2019"/>
<evidence type="ECO:0000313" key="1">
    <source>
        <dbReference type="EMBL" id="KJD33948.1"/>
    </source>
</evidence>
<accession>A0A0D7W5G8</accession>
<proteinExistence type="predicted"/>
<dbReference type="GO" id="GO:0005506">
    <property type="term" value="F:iron ion binding"/>
    <property type="evidence" value="ECO:0007669"/>
    <property type="project" value="InterPro"/>
</dbReference>
<name>A0A0D7W5G8_9FLAO</name>
<dbReference type="GO" id="GO:0016702">
    <property type="term" value="F:oxidoreductase activity, acting on single donors with incorporation of molecular oxygen, incorporation of two atoms of oxygen"/>
    <property type="evidence" value="ECO:0007669"/>
    <property type="project" value="InterPro"/>
</dbReference>
<dbReference type="EMBL" id="JTDV01000002">
    <property type="protein sequence ID" value="KJD33948.1"/>
    <property type="molecule type" value="Genomic_DNA"/>
</dbReference>
<dbReference type="SUPFAM" id="SSF49482">
    <property type="entry name" value="Aromatic compound dioxygenase"/>
    <property type="match status" value="1"/>
</dbReference>
<dbReference type="InterPro" id="IPR015889">
    <property type="entry name" value="Intradiol_dOase_core"/>
</dbReference>
<dbReference type="PROSITE" id="PS51257">
    <property type="entry name" value="PROKAR_LIPOPROTEIN"/>
    <property type="match status" value="1"/>
</dbReference>
<dbReference type="Proteomes" id="UP000032361">
    <property type="component" value="Unassembled WGS sequence"/>
</dbReference>
<dbReference type="AlphaFoldDB" id="A0A0D7W5G8"/>
<reference evidence="1 2" key="1">
    <citation type="journal article" date="2015" name="Antonie Van Leeuwenhoek">
        <title>Tamlana nanhaiensis sp. nov., isolated from surface seawater collected from the South China Sea.</title>
        <authorList>
            <person name="Liu X."/>
            <person name="Lai Q."/>
            <person name="Du Y."/>
            <person name="Li G."/>
            <person name="Sun F."/>
            <person name="Shao Z."/>
        </authorList>
    </citation>
    <scope>NUCLEOTIDE SEQUENCE [LARGE SCALE GENOMIC DNA]</scope>
    <source>
        <strain evidence="1 2">FHC16</strain>
    </source>
</reference>